<dbReference type="PRINTS" id="PR00385">
    <property type="entry name" value="P450"/>
</dbReference>
<organism evidence="9 10">
    <name type="scientific">Somion occarium</name>
    <dbReference type="NCBI Taxonomy" id="3059160"/>
    <lineage>
        <taxon>Eukaryota</taxon>
        <taxon>Fungi</taxon>
        <taxon>Dikarya</taxon>
        <taxon>Basidiomycota</taxon>
        <taxon>Agaricomycotina</taxon>
        <taxon>Agaricomycetes</taxon>
        <taxon>Polyporales</taxon>
        <taxon>Cerrenaceae</taxon>
        <taxon>Somion</taxon>
    </lineage>
</organism>
<dbReference type="Gene3D" id="1.10.630.10">
    <property type="entry name" value="Cytochrome P450"/>
    <property type="match status" value="1"/>
</dbReference>
<proteinExistence type="inferred from homology"/>
<evidence type="ECO:0000256" key="4">
    <source>
        <dbReference type="ARBA" id="ARBA00022723"/>
    </source>
</evidence>
<comment type="pathway">
    <text evidence="2">Secondary metabolite biosynthesis.</text>
</comment>
<evidence type="ECO:0000256" key="1">
    <source>
        <dbReference type="ARBA" id="ARBA00001971"/>
    </source>
</evidence>
<sequence length="582" mass="66228">MHERFVTYIGHRGDSIRLHLFFRMSPSLLQTALTSSLRDSLLTVAALSLTTHYIYNRWEPTNVTFQFFLLAVVPLVLSIFVGTHVSILAAVPLTFLTYYATLCTSVVLYRLSPFHPLARYPGPIPCKISQFWMTNISMKGKRHLYIQRLHEKYGDIVRIGPNEVSIRDPSAINPLMGTNGWPKGPNFLGRSMGPQPMQAMIMIRNTAEHHRRRRPWNRAFSTAALKEYEPLVAKRVNQLVEKIASDKGVVDIAKYIGYFTYDFMGDMAFGGWYEMLRDGDADGRWKAMEDSLRATVFLEHIPWITYWMQKLGVGAEVIQKQRSFALARADERYKQGSKTKDLFYYLNNDDGAEPEPPAKAQVISDGNLAIIAGSDTTASVLANIIYYLLREPTAYKRLQQEVDLYYPPGEDATETKNHTKMVFLEAVINEALRLLPAVPSGSQRAAYPGSGGKAIGPYYLPEGTHARIHFYSVQRDPRNFSPHPESFWPDRWIVAEGDIPAPKDFKHNPAAFTPFSFGPYNCVGKNLALQEMRTVLCSFLQNLDLRFADGYDPEDWIRDIEDMFVVKKGRLPVIATRRTHHS</sequence>
<dbReference type="Proteomes" id="UP001497453">
    <property type="component" value="Chromosome 4"/>
</dbReference>
<accession>A0ABP1DH84</accession>
<protein>
    <recommendedName>
        <fullName evidence="11">Cytochrome P450</fullName>
    </recommendedName>
</protein>
<feature type="transmembrane region" description="Helical" evidence="8">
    <location>
        <begin position="87"/>
        <end position="109"/>
    </location>
</feature>
<keyword evidence="7" id="KW-0503">Monooxygenase</keyword>
<evidence type="ECO:0000313" key="9">
    <source>
        <dbReference type="EMBL" id="CAL1706393.1"/>
    </source>
</evidence>
<evidence type="ECO:0000256" key="7">
    <source>
        <dbReference type="ARBA" id="ARBA00023033"/>
    </source>
</evidence>
<feature type="transmembrane region" description="Helical" evidence="8">
    <location>
        <begin position="63"/>
        <end position="81"/>
    </location>
</feature>
<keyword evidence="8" id="KW-1133">Transmembrane helix</keyword>
<dbReference type="PANTHER" id="PTHR24305">
    <property type="entry name" value="CYTOCHROME P450"/>
    <property type="match status" value="1"/>
</dbReference>
<evidence type="ECO:0000256" key="6">
    <source>
        <dbReference type="ARBA" id="ARBA00023004"/>
    </source>
</evidence>
<keyword evidence="8" id="KW-0472">Membrane</keyword>
<dbReference type="InterPro" id="IPR002401">
    <property type="entry name" value="Cyt_P450_E_grp-I"/>
</dbReference>
<dbReference type="SUPFAM" id="SSF48264">
    <property type="entry name" value="Cytochrome P450"/>
    <property type="match status" value="1"/>
</dbReference>
<dbReference type="EMBL" id="OZ037947">
    <property type="protein sequence ID" value="CAL1706393.1"/>
    <property type="molecule type" value="Genomic_DNA"/>
</dbReference>
<keyword evidence="4" id="KW-0479">Metal-binding</keyword>
<keyword evidence="10" id="KW-1185">Reference proteome</keyword>
<name>A0ABP1DH84_9APHY</name>
<evidence type="ECO:0000256" key="2">
    <source>
        <dbReference type="ARBA" id="ARBA00005179"/>
    </source>
</evidence>
<evidence type="ECO:0008006" key="11">
    <source>
        <dbReference type="Google" id="ProtNLM"/>
    </source>
</evidence>
<keyword evidence="5" id="KW-0560">Oxidoreductase</keyword>
<dbReference type="PANTHER" id="PTHR24305:SF187">
    <property type="entry name" value="P450, PUTATIVE (EUROFUNG)-RELATED"/>
    <property type="match status" value="1"/>
</dbReference>
<comment type="cofactor">
    <cofactor evidence="1">
        <name>heme</name>
        <dbReference type="ChEBI" id="CHEBI:30413"/>
    </cofactor>
</comment>
<dbReference type="InterPro" id="IPR001128">
    <property type="entry name" value="Cyt_P450"/>
</dbReference>
<evidence type="ECO:0000256" key="5">
    <source>
        <dbReference type="ARBA" id="ARBA00023002"/>
    </source>
</evidence>
<keyword evidence="6" id="KW-0408">Iron</keyword>
<evidence type="ECO:0000313" key="10">
    <source>
        <dbReference type="Proteomes" id="UP001497453"/>
    </source>
</evidence>
<dbReference type="PRINTS" id="PR00463">
    <property type="entry name" value="EP450I"/>
</dbReference>
<keyword evidence="8" id="KW-0812">Transmembrane</keyword>
<dbReference type="CDD" id="cd11061">
    <property type="entry name" value="CYP67-like"/>
    <property type="match status" value="1"/>
</dbReference>
<comment type="similarity">
    <text evidence="3">Belongs to the cytochrome P450 family.</text>
</comment>
<reference evidence="10" key="1">
    <citation type="submission" date="2024-04" db="EMBL/GenBank/DDBJ databases">
        <authorList>
            <person name="Shaw F."/>
            <person name="Minotto A."/>
        </authorList>
    </citation>
    <scope>NUCLEOTIDE SEQUENCE [LARGE SCALE GENOMIC DNA]</scope>
</reference>
<dbReference type="InterPro" id="IPR050121">
    <property type="entry name" value="Cytochrome_P450_monoxygenase"/>
</dbReference>
<dbReference type="Pfam" id="PF00067">
    <property type="entry name" value="p450"/>
    <property type="match status" value="1"/>
</dbReference>
<evidence type="ECO:0000256" key="3">
    <source>
        <dbReference type="ARBA" id="ARBA00010617"/>
    </source>
</evidence>
<dbReference type="InterPro" id="IPR036396">
    <property type="entry name" value="Cyt_P450_sf"/>
</dbReference>
<evidence type="ECO:0000256" key="8">
    <source>
        <dbReference type="SAM" id="Phobius"/>
    </source>
</evidence>
<gene>
    <name evidence="9" type="ORF">GFSPODELE1_LOCUS5856</name>
</gene>